<feature type="region of interest" description="Disordered" evidence="1">
    <location>
        <begin position="277"/>
        <end position="310"/>
    </location>
</feature>
<dbReference type="OrthoDB" id="4157036at2759"/>
<feature type="region of interest" description="Disordered" evidence="1">
    <location>
        <begin position="214"/>
        <end position="250"/>
    </location>
</feature>
<evidence type="ECO:0000313" key="3">
    <source>
        <dbReference type="Proteomes" id="UP000325780"/>
    </source>
</evidence>
<organism evidence="2 3">
    <name type="scientific">Aspergillus avenaceus</name>
    <dbReference type="NCBI Taxonomy" id="36643"/>
    <lineage>
        <taxon>Eukaryota</taxon>
        <taxon>Fungi</taxon>
        <taxon>Dikarya</taxon>
        <taxon>Ascomycota</taxon>
        <taxon>Pezizomycotina</taxon>
        <taxon>Eurotiomycetes</taxon>
        <taxon>Eurotiomycetidae</taxon>
        <taxon>Eurotiales</taxon>
        <taxon>Aspergillaceae</taxon>
        <taxon>Aspergillus</taxon>
        <taxon>Aspergillus subgen. Circumdati</taxon>
    </lineage>
</organism>
<dbReference type="AlphaFoldDB" id="A0A5N6TEG1"/>
<dbReference type="Proteomes" id="UP000325780">
    <property type="component" value="Unassembled WGS sequence"/>
</dbReference>
<name>A0A5N6TEG1_ASPAV</name>
<feature type="region of interest" description="Disordered" evidence="1">
    <location>
        <begin position="45"/>
        <end position="73"/>
    </location>
</feature>
<protein>
    <submittedName>
        <fullName evidence="2">Uncharacterized protein</fullName>
    </submittedName>
</protein>
<reference evidence="2 3" key="1">
    <citation type="submission" date="2019-04" db="EMBL/GenBank/DDBJ databases">
        <title>Friends and foes A comparative genomics study of 23 Aspergillus species from section Flavi.</title>
        <authorList>
            <consortium name="DOE Joint Genome Institute"/>
            <person name="Kjaerbolling I."/>
            <person name="Vesth T."/>
            <person name="Frisvad J.C."/>
            <person name="Nybo J.L."/>
            <person name="Theobald S."/>
            <person name="Kildgaard S."/>
            <person name="Isbrandt T."/>
            <person name="Kuo A."/>
            <person name="Sato A."/>
            <person name="Lyhne E.K."/>
            <person name="Kogle M.E."/>
            <person name="Wiebenga A."/>
            <person name="Kun R.S."/>
            <person name="Lubbers R.J."/>
            <person name="Makela M.R."/>
            <person name="Barry K."/>
            <person name="Chovatia M."/>
            <person name="Clum A."/>
            <person name="Daum C."/>
            <person name="Haridas S."/>
            <person name="He G."/>
            <person name="LaButti K."/>
            <person name="Lipzen A."/>
            <person name="Mondo S."/>
            <person name="Riley R."/>
            <person name="Salamov A."/>
            <person name="Simmons B.A."/>
            <person name="Magnuson J.K."/>
            <person name="Henrissat B."/>
            <person name="Mortensen U.H."/>
            <person name="Larsen T.O."/>
            <person name="Devries R.P."/>
            <person name="Grigoriev I.V."/>
            <person name="Machida M."/>
            <person name="Baker S.E."/>
            <person name="Andersen M.R."/>
        </authorList>
    </citation>
    <scope>NUCLEOTIDE SEQUENCE [LARGE SCALE GENOMIC DNA]</scope>
    <source>
        <strain evidence="2 3">IBT 18842</strain>
    </source>
</reference>
<sequence>MARFIPTASKRLAVQPSKSIVEESLKRPWWQAYLLSDIYIPLTKNGRRKEDSPEMSRSSTHDHRQTASLNDADTAWTNPKWLGNLMSPASPVLPSYPPPVRAPTPPGLPSFGTEDAIRYTSQFTVDSAAQPQPSEHANEINKAGSYGQILRRFFRVPASVSRSNRRVDSVARAVDGTAVQGRFPYRQSAHGVSAGGRLDDHPFHRRTMPVAQCDSVNVSGDDDASASKSQSATRRHAIHSNRDVASTLPMERGLSLTPECVSASTSSMPPMYRCESHHASVSLQQRARTAVSTTMDPLPEAEPADNSTAITQSPQDVTLLQGDISIDGSPHSWLESSKIMASCFGCCLRARNEQDMAVYSNVSSNDTYTTARSQFSRESTPQKGRCNSIQEVGRWCSTIRASFQTFCASLSGSSTWLDQAREPF</sequence>
<feature type="compositionally biased region" description="Basic and acidic residues" evidence="1">
    <location>
        <begin position="48"/>
        <end position="65"/>
    </location>
</feature>
<evidence type="ECO:0000313" key="2">
    <source>
        <dbReference type="EMBL" id="KAE8144763.1"/>
    </source>
</evidence>
<feature type="compositionally biased region" description="Polar residues" evidence="1">
    <location>
        <begin position="279"/>
        <end position="295"/>
    </location>
</feature>
<accession>A0A5N6TEG1</accession>
<keyword evidence="3" id="KW-1185">Reference proteome</keyword>
<proteinExistence type="predicted"/>
<dbReference type="EMBL" id="ML742441">
    <property type="protein sequence ID" value="KAE8144763.1"/>
    <property type="molecule type" value="Genomic_DNA"/>
</dbReference>
<gene>
    <name evidence="2" type="ORF">BDV25DRAFT_166117</name>
</gene>
<evidence type="ECO:0000256" key="1">
    <source>
        <dbReference type="SAM" id="MobiDB-lite"/>
    </source>
</evidence>